<dbReference type="GO" id="GO:0006814">
    <property type="term" value="P:sodium ion transport"/>
    <property type="evidence" value="ECO:0007669"/>
    <property type="project" value="UniProtKB-KW"/>
</dbReference>
<dbReference type="InterPro" id="IPR038377">
    <property type="entry name" value="Na/Glc_symporter_sf"/>
</dbReference>
<dbReference type="PROSITE" id="PS50283">
    <property type="entry name" value="NA_SOLUT_SYMP_3"/>
    <property type="match status" value="1"/>
</dbReference>
<evidence type="ECO:0000256" key="6">
    <source>
        <dbReference type="ARBA" id="ARBA00022989"/>
    </source>
</evidence>
<feature type="transmembrane region" description="Helical" evidence="12">
    <location>
        <begin position="64"/>
        <end position="89"/>
    </location>
</feature>
<comment type="subcellular location">
    <subcellularLocation>
        <location evidence="1">Cell membrane</location>
        <topology evidence="1">Multi-pass membrane protein</topology>
    </subcellularLocation>
</comment>
<dbReference type="GO" id="GO:0005886">
    <property type="term" value="C:plasma membrane"/>
    <property type="evidence" value="ECO:0007669"/>
    <property type="project" value="UniProtKB-SubCell"/>
</dbReference>
<keyword evidence="3" id="KW-0813">Transport</keyword>
<dbReference type="PANTHER" id="PTHR42985:SF28">
    <property type="entry name" value="SODIUM-DEPENDENT MULTIVITAMIN TRANSPORTER"/>
    <property type="match status" value="1"/>
</dbReference>
<dbReference type="InterPro" id="IPR051163">
    <property type="entry name" value="Sodium:Solute_Symporter_SSF"/>
</dbReference>
<dbReference type="Gene3D" id="1.20.1730.10">
    <property type="entry name" value="Sodium/glucose cotransporter"/>
    <property type="match status" value="1"/>
</dbReference>
<evidence type="ECO:0000256" key="8">
    <source>
        <dbReference type="ARBA" id="ARBA00023065"/>
    </source>
</evidence>
<evidence type="ECO:0000256" key="10">
    <source>
        <dbReference type="ARBA" id="ARBA00023201"/>
    </source>
</evidence>
<dbReference type="PANTHER" id="PTHR42985">
    <property type="entry name" value="SODIUM-COUPLED MONOCARBOXYLATE TRANSPORTER"/>
    <property type="match status" value="1"/>
</dbReference>
<evidence type="ECO:0000256" key="7">
    <source>
        <dbReference type="ARBA" id="ARBA00023053"/>
    </source>
</evidence>
<name>A0A9Q1H1T8_HOLLE</name>
<keyword evidence="6 12" id="KW-1133">Transmembrane helix</keyword>
<dbReference type="Pfam" id="PF00474">
    <property type="entry name" value="SSF"/>
    <property type="match status" value="1"/>
</dbReference>
<comment type="similarity">
    <text evidence="2 11">Belongs to the sodium:solute symporter (SSF) (TC 2.A.21) family.</text>
</comment>
<keyword evidence="9 12" id="KW-0472">Membrane</keyword>
<proteinExistence type="inferred from homology"/>
<protein>
    <submittedName>
        <fullName evidence="13">Sodium-dependent multivitamin transporter</fullName>
    </submittedName>
</protein>
<evidence type="ECO:0000256" key="12">
    <source>
        <dbReference type="SAM" id="Phobius"/>
    </source>
</evidence>
<keyword evidence="10" id="KW-0739">Sodium transport</keyword>
<sequence length="361" mass="39763">MLTAFIITCVRLLFRFPFDPTERFTFLNLFVGSYLTGLSVWGVSQTSVQRFLSSKSLFHARMSVFIQLPLLIALILICGLQGLVMYAFYYGENPVDGSIRGPPNTTSADQITVYFVSEQFGGIPGFQGLYISCLVAGSLSTISSNLNALSSVTLVDIIRPYRHWRSTRRGDLLAEESELRDTRLSKILVAVYGFLGLALSYLCLSMGTLISLFNTVFGAVGGPLLGSFGLGMLWKRANTHGVLSGSISGFLLGVVAILGSRFQAGHSQMFGLFKLSFQWYALMTLSTTVIVSIIMSEFFRRLDPDLNITDIDPKLLATFLRKEEKATKAKADFEMICSRDSTEKANEGKLIEDGGKTSDIM</sequence>
<evidence type="ECO:0000256" key="4">
    <source>
        <dbReference type="ARBA" id="ARBA00022475"/>
    </source>
</evidence>
<keyword evidence="4" id="KW-1003">Cell membrane</keyword>
<feature type="transmembrane region" description="Helical" evidence="12">
    <location>
        <begin position="216"/>
        <end position="234"/>
    </location>
</feature>
<evidence type="ECO:0000256" key="2">
    <source>
        <dbReference type="ARBA" id="ARBA00006434"/>
    </source>
</evidence>
<dbReference type="AlphaFoldDB" id="A0A9Q1H1T8"/>
<feature type="transmembrane region" description="Helical" evidence="12">
    <location>
        <begin position="187"/>
        <end position="210"/>
    </location>
</feature>
<organism evidence="13 14">
    <name type="scientific">Holothuria leucospilota</name>
    <name type="common">Black long sea cucumber</name>
    <name type="synonym">Mertensiothuria leucospilota</name>
    <dbReference type="NCBI Taxonomy" id="206669"/>
    <lineage>
        <taxon>Eukaryota</taxon>
        <taxon>Metazoa</taxon>
        <taxon>Echinodermata</taxon>
        <taxon>Eleutherozoa</taxon>
        <taxon>Echinozoa</taxon>
        <taxon>Holothuroidea</taxon>
        <taxon>Aspidochirotacea</taxon>
        <taxon>Aspidochirotida</taxon>
        <taxon>Holothuriidae</taxon>
        <taxon>Holothuria</taxon>
    </lineage>
</organism>
<keyword evidence="5 12" id="KW-0812">Transmembrane</keyword>
<evidence type="ECO:0000256" key="11">
    <source>
        <dbReference type="RuleBase" id="RU362091"/>
    </source>
</evidence>
<feature type="transmembrane region" description="Helical" evidence="12">
    <location>
        <begin position="279"/>
        <end position="299"/>
    </location>
</feature>
<feature type="transmembrane region" description="Helical" evidence="12">
    <location>
        <begin position="25"/>
        <end position="43"/>
    </location>
</feature>
<evidence type="ECO:0000256" key="5">
    <source>
        <dbReference type="ARBA" id="ARBA00022692"/>
    </source>
</evidence>
<evidence type="ECO:0000256" key="1">
    <source>
        <dbReference type="ARBA" id="ARBA00004651"/>
    </source>
</evidence>
<evidence type="ECO:0000256" key="9">
    <source>
        <dbReference type="ARBA" id="ARBA00023136"/>
    </source>
</evidence>
<comment type="caution">
    <text evidence="13">The sequence shown here is derived from an EMBL/GenBank/DDBJ whole genome shotgun (WGS) entry which is preliminary data.</text>
</comment>
<evidence type="ECO:0000313" key="13">
    <source>
        <dbReference type="EMBL" id="KAJ8031992.1"/>
    </source>
</evidence>
<keyword evidence="8" id="KW-0406">Ion transport</keyword>
<feature type="transmembrane region" description="Helical" evidence="12">
    <location>
        <begin position="241"/>
        <end position="259"/>
    </location>
</feature>
<reference evidence="13" key="1">
    <citation type="submission" date="2021-10" db="EMBL/GenBank/DDBJ databases">
        <title>Tropical sea cucumber genome reveals ecological adaptation and Cuvierian tubules defense mechanism.</title>
        <authorList>
            <person name="Chen T."/>
        </authorList>
    </citation>
    <scope>NUCLEOTIDE SEQUENCE</scope>
    <source>
        <strain evidence="13">Nanhai2018</strain>
        <tissue evidence="13">Muscle</tissue>
    </source>
</reference>
<evidence type="ECO:0000256" key="3">
    <source>
        <dbReference type="ARBA" id="ARBA00022448"/>
    </source>
</evidence>
<evidence type="ECO:0000313" key="14">
    <source>
        <dbReference type="Proteomes" id="UP001152320"/>
    </source>
</evidence>
<dbReference type="Proteomes" id="UP001152320">
    <property type="component" value="Chromosome 12"/>
</dbReference>
<accession>A0A9Q1H1T8</accession>
<dbReference type="GO" id="GO:0015293">
    <property type="term" value="F:symporter activity"/>
    <property type="evidence" value="ECO:0007669"/>
    <property type="project" value="TreeGrafter"/>
</dbReference>
<dbReference type="EMBL" id="JAIZAY010000012">
    <property type="protein sequence ID" value="KAJ8031992.1"/>
    <property type="molecule type" value="Genomic_DNA"/>
</dbReference>
<dbReference type="InterPro" id="IPR001734">
    <property type="entry name" value="Na/solute_symporter"/>
</dbReference>
<dbReference type="OrthoDB" id="6132759at2759"/>
<keyword evidence="14" id="KW-1185">Reference proteome</keyword>
<keyword evidence="7" id="KW-0915">Sodium</keyword>
<gene>
    <name evidence="13" type="ORF">HOLleu_25386</name>
</gene>